<feature type="domain" description="Putative restriction endonuclease" evidence="1">
    <location>
        <begin position="15"/>
        <end position="145"/>
    </location>
</feature>
<dbReference type="InterPro" id="IPR008538">
    <property type="entry name" value="Uma2"/>
</dbReference>
<protein>
    <recommendedName>
        <fullName evidence="1">Putative restriction endonuclease domain-containing protein</fullName>
    </recommendedName>
</protein>
<accession>A0A1S2VCG9</accession>
<evidence type="ECO:0000259" key="1">
    <source>
        <dbReference type="Pfam" id="PF05685"/>
    </source>
</evidence>
<dbReference type="CDD" id="cd06260">
    <property type="entry name" value="DUF820-like"/>
    <property type="match status" value="1"/>
</dbReference>
<sequence length="158" mass="17968">MESVIEQLSEYELERGKPVPDTIHGIVQTNIAGELFIRYRSVYRIMSEVTLDTQPVGTTPDVLVYPTFEPDFQNRSARRSDPPLLTIEIQSPSQSLEVMVEKTAIYFHFGVKSCWVVLPSIKAVIVYTAPDTYRFFHDKDLLTDENAGIELPVDLLFA</sequence>
<dbReference type="PANTHER" id="PTHR34107:SF4">
    <property type="entry name" value="SLL1222 PROTEIN"/>
    <property type="match status" value="1"/>
</dbReference>
<dbReference type="OrthoDB" id="952185at2"/>
<dbReference type="Gene3D" id="3.90.1570.10">
    <property type="entry name" value="tt1808, chain A"/>
    <property type="match status" value="1"/>
</dbReference>
<keyword evidence="3" id="KW-1185">Reference proteome</keyword>
<evidence type="ECO:0000313" key="3">
    <source>
        <dbReference type="Proteomes" id="UP000181790"/>
    </source>
</evidence>
<evidence type="ECO:0000313" key="2">
    <source>
        <dbReference type="EMBL" id="OIN56005.1"/>
    </source>
</evidence>
<dbReference type="InterPro" id="IPR012296">
    <property type="entry name" value="Nuclease_put_TT1808"/>
</dbReference>
<organism evidence="2 3">
    <name type="scientific">Arsenicibacter rosenii</name>
    <dbReference type="NCBI Taxonomy" id="1750698"/>
    <lineage>
        <taxon>Bacteria</taxon>
        <taxon>Pseudomonadati</taxon>
        <taxon>Bacteroidota</taxon>
        <taxon>Cytophagia</taxon>
        <taxon>Cytophagales</taxon>
        <taxon>Spirosomataceae</taxon>
        <taxon>Arsenicibacter</taxon>
    </lineage>
</organism>
<dbReference type="AlphaFoldDB" id="A0A1S2VCG9"/>
<dbReference type="Proteomes" id="UP000181790">
    <property type="component" value="Unassembled WGS sequence"/>
</dbReference>
<name>A0A1S2VCG9_9BACT</name>
<dbReference type="InterPro" id="IPR011335">
    <property type="entry name" value="Restrct_endonuc-II-like"/>
</dbReference>
<dbReference type="PANTHER" id="PTHR34107">
    <property type="entry name" value="SLL0198 PROTEIN-RELATED"/>
    <property type="match status" value="1"/>
</dbReference>
<gene>
    <name evidence="2" type="ORF">BLX24_27030</name>
</gene>
<dbReference type="SUPFAM" id="SSF52980">
    <property type="entry name" value="Restriction endonuclease-like"/>
    <property type="match status" value="1"/>
</dbReference>
<proteinExistence type="predicted"/>
<dbReference type="EMBL" id="MORL01000030">
    <property type="protein sequence ID" value="OIN56005.1"/>
    <property type="molecule type" value="Genomic_DNA"/>
</dbReference>
<dbReference type="Pfam" id="PF05685">
    <property type="entry name" value="Uma2"/>
    <property type="match status" value="1"/>
</dbReference>
<reference evidence="2 3" key="1">
    <citation type="submission" date="2016-10" db="EMBL/GenBank/DDBJ databases">
        <title>Arsenicibacter rosenii gen. nov., sp. nov., an efficient arsenic-methylating bacterium isolated from an arsenic-contaminated paddy soil.</title>
        <authorList>
            <person name="Huang K."/>
        </authorList>
    </citation>
    <scope>NUCLEOTIDE SEQUENCE [LARGE SCALE GENOMIC DNA]</scope>
    <source>
        <strain evidence="2 3">SM-1</strain>
    </source>
</reference>
<comment type="caution">
    <text evidence="2">The sequence shown here is derived from an EMBL/GenBank/DDBJ whole genome shotgun (WGS) entry which is preliminary data.</text>
</comment>
<dbReference type="RefSeq" id="WP_071506360.1">
    <property type="nucleotide sequence ID" value="NZ_MORL01000030.1"/>
</dbReference>